<feature type="transmembrane region" description="Helical" evidence="1">
    <location>
        <begin position="47"/>
        <end position="67"/>
    </location>
</feature>
<evidence type="ECO:0000256" key="1">
    <source>
        <dbReference type="SAM" id="Phobius"/>
    </source>
</evidence>
<feature type="non-terminal residue" evidence="2">
    <location>
        <position position="1"/>
    </location>
</feature>
<comment type="caution">
    <text evidence="2">The sequence shown here is derived from an EMBL/GenBank/DDBJ whole genome shotgun (WGS) entry which is preliminary data.</text>
</comment>
<evidence type="ECO:0000313" key="3">
    <source>
        <dbReference type="Proteomes" id="UP001328107"/>
    </source>
</evidence>
<protein>
    <submittedName>
        <fullName evidence="2">Uncharacterized protein</fullName>
    </submittedName>
</protein>
<reference evidence="3" key="1">
    <citation type="submission" date="2022-10" db="EMBL/GenBank/DDBJ databases">
        <title>Genome assembly of Pristionchus species.</title>
        <authorList>
            <person name="Yoshida K."/>
            <person name="Sommer R.J."/>
        </authorList>
    </citation>
    <scope>NUCLEOTIDE SEQUENCE [LARGE SCALE GENOMIC DNA]</scope>
    <source>
        <strain evidence="3">RS5460</strain>
    </source>
</reference>
<keyword evidence="1" id="KW-0472">Membrane</keyword>
<name>A0AAN5CTK1_9BILA</name>
<dbReference type="EMBL" id="BTRK01000004">
    <property type="protein sequence ID" value="GMR49822.1"/>
    <property type="molecule type" value="Genomic_DNA"/>
</dbReference>
<dbReference type="Proteomes" id="UP001328107">
    <property type="component" value="Unassembled WGS sequence"/>
</dbReference>
<keyword evidence="1" id="KW-0812">Transmembrane</keyword>
<organism evidence="2 3">
    <name type="scientific">Pristionchus mayeri</name>
    <dbReference type="NCBI Taxonomy" id="1317129"/>
    <lineage>
        <taxon>Eukaryota</taxon>
        <taxon>Metazoa</taxon>
        <taxon>Ecdysozoa</taxon>
        <taxon>Nematoda</taxon>
        <taxon>Chromadorea</taxon>
        <taxon>Rhabditida</taxon>
        <taxon>Rhabditina</taxon>
        <taxon>Diplogasteromorpha</taxon>
        <taxon>Diplogasteroidea</taxon>
        <taxon>Neodiplogasteridae</taxon>
        <taxon>Pristionchus</taxon>
    </lineage>
</organism>
<gene>
    <name evidence="2" type="ORF">PMAYCL1PPCAC_20016</name>
</gene>
<keyword evidence="1" id="KW-1133">Transmembrane helix</keyword>
<sequence length="439" mass="47595">GGRGRGRREAEHRGRWRGNGCGHAAPTSGCVRAPRALTVAASAGRTAATVVAAVLVLLGGTGVVSALRVAHLVSVDAVRAVAAASAWSVSCSLVLLLLMGILAILLAWWRAHRLQVGERLRRTAHEAAASRRASSSATASLCSCSSGGLLAQFSHQRRVLVVHAAVTWSSSHLGSAHSSAHESGTGILAITRDVTSASARDADDARRDVLLIRALPRLVVVRATVGAARARHHVLRTHRAVEQRQLSQLERAQVVLTVGHLAGLRDDRLDLIAGDLDAVTVWSRHVRVQRLVLARERLTVLPRQLALLDRALASDDNLRPALSLERLQRIAPGADEQSDEVEVRVVVLRYPHLVERTNHGRATIIRGRLVLRVEREQGGDLLVTQLLQLLPLPHLARVQPLAVRVVHRLGRGTPAAKVRRSVKVIETQFSRRILNFQLH</sequence>
<keyword evidence="3" id="KW-1185">Reference proteome</keyword>
<proteinExistence type="predicted"/>
<feature type="transmembrane region" description="Helical" evidence="1">
    <location>
        <begin position="87"/>
        <end position="109"/>
    </location>
</feature>
<evidence type="ECO:0000313" key="2">
    <source>
        <dbReference type="EMBL" id="GMR49822.1"/>
    </source>
</evidence>
<accession>A0AAN5CTK1</accession>
<dbReference type="AlphaFoldDB" id="A0AAN5CTK1"/>